<name>A0AAW5NAI8_9BACT</name>
<sequence>MRRAFIFSLVFAMVSITACGENDHPVLSEQHEQANGEENNENQETDMENSIIKLTVGGRSFTATLVNNSSTDALKEHLAQGDLSIRMNDYGDMEKVGSLGFSLPRNDRQTTTGPGDLILYQGSSLVIYYDTNSWNFTRLGHVDGVSTREEMLGLLGGTGEITLTLSLNKNQNEE</sequence>
<dbReference type="InterPro" id="IPR041183">
    <property type="entry name" value="Cyclophilin-like"/>
</dbReference>
<evidence type="ECO:0000313" key="4">
    <source>
        <dbReference type="Proteomes" id="UP001204579"/>
    </source>
</evidence>
<dbReference type="Proteomes" id="UP001204579">
    <property type="component" value="Unassembled WGS sequence"/>
</dbReference>
<proteinExistence type="predicted"/>
<gene>
    <name evidence="3" type="ORF">NW209_14220</name>
</gene>
<dbReference type="PROSITE" id="PS51257">
    <property type="entry name" value="PROKAR_LIPOPROTEIN"/>
    <property type="match status" value="1"/>
</dbReference>
<organism evidence="3 4">
    <name type="scientific">Phocaeicola barnesiae</name>
    <dbReference type="NCBI Taxonomy" id="376804"/>
    <lineage>
        <taxon>Bacteria</taxon>
        <taxon>Pseudomonadati</taxon>
        <taxon>Bacteroidota</taxon>
        <taxon>Bacteroidia</taxon>
        <taxon>Bacteroidales</taxon>
        <taxon>Bacteroidaceae</taxon>
        <taxon>Phocaeicola</taxon>
    </lineage>
</organism>
<feature type="domain" description="Cyclophilin-like" evidence="2">
    <location>
        <begin position="54"/>
        <end position="162"/>
    </location>
</feature>
<evidence type="ECO:0000259" key="2">
    <source>
        <dbReference type="Pfam" id="PF18050"/>
    </source>
</evidence>
<feature type="signal peptide" evidence="1">
    <location>
        <begin position="1"/>
        <end position="20"/>
    </location>
</feature>
<dbReference type="RefSeq" id="WP_235303105.1">
    <property type="nucleotide sequence ID" value="NZ_CALULB010000039.1"/>
</dbReference>
<dbReference type="SUPFAM" id="SSF50891">
    <property type="entry name" value="Cyclophilin-like"/>
    <property type="match status" value="1"/>
</dbReference>
<keyword evidence="1" id="KW-0732">Signal</keyword>
<dbReference type="Gene3D" id="2.40.100.20">
    <property type="match status" value="1"/>
</dbReference>
<keyword evidence="4" id="KW-1185">Reference proteome</keyword>
<protein>
    <submittedName>
        <fullName evidence="3">Cyclophilin-like fold protein</fullName>
    </submittedName>
</protein>
<evidence type="ECO:0000256" key="1">
    <source>
        <dbReference type="SAM" id="SignalP"/>
    </source>
</evidence>
<comment type="caution">
    <text evidence="3">The sequence shown here is derived from an EMBL/GenBank/DDBJ whole genome shotgun (WGS) entry which is preliminary data.</text>
</comment>
<reference evidence="3 4" key="1">
    <citation type="submission" date="2022-08" db="EMBL/GenBank/DDBJ databases">
        <authorList>
            <person name="Zeman M."/>
            <person name="Kubasova T."/>
        </authorList>
    </citation>
    <scope>NUCLEOTIDE SEQUENCE [LARGE SCALE GENOMIC DNA]</scope>
    <source>
        <strain evidence="3 4">ET62</strain>
    </source>
</reference>
<dbReference type="Pfam" id="PF18050">
    <property type="entry name" value="Cyclophil_like2"/>
    <property type="match status" value="1"/>
</dbReference>
<accession>A0AAW5NAI8</accession>
<dbReference type="InterPro" id="IPR029000">
    <property type="entry name" value="Cyclophilin-like_dom_sf"/>
</dbReference>
<dbReference type="EMBL" id="JANRHJ010000021">
    <property type="protein sequence ID" value="MCR8875149.1"/>
    <property type="molecule type" value="Genomic_DNA"/>
</dbReference>
<evidence type="ECO:0000313" key="3">
    <source>
        <dbReference type="EMBL" id="MCR8875149.1"/>
    </source>
</evidence>
<dbReference type="AlphaFoldDB" id="A0AAW5NAI8"/>
<feature type="chain" id="PRO_5043363869" evidence="1">
    <location>
        <begin position="21"/>
        <end position="174"/>
    </location>
</feature>